<evidence type="ECO:0000256" key="2">
    <source>
        <dbReference type="ARBA" id="ARBA00022694"/>
    </source>
</evidence>
<dbReference type="Proteomes" id="UP000004191">
    <property type="component" value="Unassembled WGS sequence"/>
</dbReference>
<dbReference type="InterPro" id="IPR050124">
    <property type="entry name" value="tRNA_CCA-adding_enzyme"/>
</dbReference>
<evidence type="ECO:0000259" key="11">
    <source>
        <dbReference type="Pfam" id="PF01966"/>
    </source>
</evidence>
<dbReference type="GO" id="GO:0046872">
    <property type="term" value="F:metal ion binding"/>
    <property type="evidence" value="ECO:0007669"/>
    <property type="project" value="UniProtKB-KW"/>
</dbReference>
<dbReference type="PANTHER" id="PTHR47545:SF1">
    <property type="entry name" value="MULTIFUNCTIONAL CCA PROTEIN"/>
    <property type="match status" value="1"/>
</dbReference>
<evidence type="ECO:0000256" key="6">
    <source>
        <dbReference type="ARBA" id="ARBA00022840"/>
    </source>
</evidence>
<keyword evidence="7" id="KW-0460">Magnesium</keyword>
<dbReference type="InterPro" id="IPR002646">
    <property type="entry name" value="PolA_pol_head_dom"/>
</dbReference>
<dbReference type="GO" id="GO:0016779">
    <property type="term" value="F:nucleotidyltransferase activity"/>
    <property type="evidence" value="ECO:0007669"/>
    <property type="project" value="UniProtKB-KW"/>
</dbReference>
<dbReference type="GO" id="GO:0005524">
    <property type="term" value="F:ATP binding"/>
    <property type="evidence" value="ECO:0007669"/>
    <property type="project" value="UniProtKB-KW"/>
</dbReference>
<dbReference type="Pfam" id="PF01966">
    <property type="entry name" value="HD"/>
    <property type="match status" value="1"/>
</dbReference>
<dbReference type="CDD" id="cd05398">
    <property type="entry name" value="NT_ClassII-CCAase"/>
    <property type="match status" value="1"/>
</dbReference>
<keyword evidence="5" id="KW-0547">Nucleotide-binding</keyword>
<dbReference type="SUPFAM" id="SSF81301">
    <property type="entry name" value="Nucleotidyltransferase"/>
    <property type="match status" value="1"/>
</dbReference>
<dbReference type="InterPro" id="IPR006675">
    <property type="entry name" value="HDIG_dom"/>
</dbReference>
<keyword evidence="4" id="KW-0479">Metal-binding</keyword>
<feature type="domain" description="HD" evidence="11">
    <location>
        <begin position="247"/>
        <end position="366"/>
    </location>
</feature>
<organism evidence="12 13">
    <name type="scientific">Helcococcus kunzii ATCC 51366</name>
    <dbReference type="NCBI Taxonomy" id="883114"/>
    <lineage>
        <taxon>Bacteria</taxon>
        <taxon>Bacillati</taxon>
        <taxon>Bacillota</taxon>
        <taxon>Tissierellia</taxon>
        <taxon>Tissierellales</taxon>
        <taxon>Peptoniphilaceae</taxon>
        <taxon>Helcococcus</taxon>
    </lineage>
</organism>
<keyword evidence="2" id="KW-0819">tRNA processing</keyword>
<evidence type="ECO:0000313" key="12">
    <source>
        <dbReference type="EMBL" id="EHR34009.1"/>
    </source>
</evidence>
<dbReference type="InterPro" id="IPR003607">
    <property type="entry name" value="HD/PDEase_dom"/>
</dbReference>
<dbReference type="NCBIfam" id="TIGR00277">
    <property type="entry name" value="HDIG"/>
    <property type="match status" value="1"/>
</dbReference>
<feature type="domain" description="Poly A polymerase head" evidence="10">
    <location>
        <begin position="21"/>
        <end position="146"/>
    </location>
</feature>
<evidence type="ECO:0000256" key="5">
    <source>
        <dbReference type="ARBA" id="ARBA00022741"/>
    </source>
</evidence>
<dbReference type="AlphaFoldDB" id="H3NNN4"/>
<dbReference type="InterPro" id="IPR006674">
    <property type="entry name" value="HD_domain"/>
</dbReference>
<dbReference type="OrthoDB" id="9805698at2"/>
<protein>
    <recommendedName>
        <fullName evidence="14">HD/PDEase domain-containing protein</fullName>
    </recommendedName>
</protein>
<dbReference type="SUPFAM" id="SSF81891">
    <property type="entry name" value="Poly A polymerase C-terminal region-like"/>
    <property type="match status" value="1"/>
</dbReference>
<dbReference type="InterPro" id="IPR043519">
    <property type="entry name" value="NT_sf"/>
</dbReference>
<evidence type="ECO:0000256" key="8">
    <source>
        <dbReference type="ARBA" id="ARBA00022884"/>
    </source>
</evidence>
<comment type="caution">
    <text evidence="12">The sequence shown here is derived from an EMBL/GenBank/DDBJ whole genome shotgun (WGS) entry which is preliminary data.</text>
</comment>
<dbReference type="RefSeq" id="WP_005398398.1">
    <property type="nucleotide sequence ID" value="NZ_JH601088.1"/>
</dbReference>
<dbReference type="Gene3D" id="3.30.460.10">
    <property type="entry name" value="Beta Polymerase, domain 2"/>
    <property type="match status" value="1"/>
</dbReference>
<gene>
    <name evidence="12" type="ORF">HMPREF9709_00945</name>
</gene>
<dbReference type="CDD" id="cd00077">
    <property type="entry name" value="HDc"/>
    <property type="match status" value="1"/>
</dbReference>
<sequence length="450" mass="52286">MENLRLSKDIAKKVNSIGGTAYFVGGYVRDKIRGVENYDIDIEVHGISQNDLENILKSFGNVNIIGKSFGIYNIEHKNLDIALPRKERKIGEGHKGFDVNVDPYLGVKKASKRRDFTINAIMQDILTGELIDNFNGINDIKNGLIRFVNKESFIEDPLRVFRACQFASRFNYKITDETIKLCKNINTSYLSKERVFEETSKALLKSKNPSIYFNYLDKMGQLQSWFNELKALQNIEQSPIYHKEGNVYTHTMMVLDEAATYRELVNYEVYFMFAALCHDLGKAVTTFVENGKIKSLKHEIEGIAISEQFLKRLTNNKKLIYYVKNMVEHHMKPNMYAFQNSRIKATNKLFYDSVDPNDLIYLALADHNGRITSQETEYPQKYLKERYEIYKEYMTRDYVNGYDLISAGIEQNEQFSKYMDYALSFRLSGVNKEDALKQILAIHKKQINEK</sequence>
<evidence type="ECO:0000256" key="9">
    <source>
        <dbReference type="RuleBase" id="RU003953"/>
    </source>
</evidence>
<dbReference type="GO" id="GO:0008033">
    <property type="term" value="P:tRNA processing"/>
    <property type="evidence" value="ECO:0007669"/>
    <property type="project" value="UniProtKB-KW"/>
</dbReference>
<dbReference type="Pfam" id="PF01743">
    <property type="entry name" value="PolyA_pol"/>
    <property type="match status" value="1"/>
</dbReference>
<dbReference type="GeneID" id="96998938"/>
<keyword evidence="8 9" id="KW-0694">RNA-binding</keyword>
<evidence type="ECO:0008006" key="14">
    <source>
        <dbReference type="Google" id="ProtNLM"/>
    </source>
</evidence>
<dbReference type="EMBL" id="AGEI01000021">
    <property type="protein sequence ID" value="EHR34009.1"/>
    <property type="molecule type" value="Genomic_DNA"/>
</dbReference>
<evidence type="ECO:0000313" key="13">
    <source>
        <dbReference type="Proteomes" id="UP000004191"/>
    </source>
</evidence>
<keyword evidence="1 9" id="KW-0808">Transferase</keyword>
<dbReference type="STRING" id="883114.HMPREF9709_00945"/>
<proteinExistence type="inferred from homology"/>
<comment type="similarity">
    <text evidence="9">Belongs to the tRNA nucleotidyltransferase/poly(A) polymerase family.</text>
</comment>
<dbReference type="eggNOG" id="COG0617">
    <property type="taxonomic scope" value="Bacteria"/>
</dbReference>
<evidence type="ECO:0000259" key="10">
    <source>
        <dbReference type="Pfam" id="PF01743"/>
    </source>
</evidence>
<evidence type="ECO:0000256" key="3">
    <source>
        <dbReference type="ARBA" id="ARBA00022695"/>
    </source>
</evidence>
<keyword evidence="13" id="KW-1185">Reference proteome</keyword>
<dbReference type="HOGENOM" id="CLU_015961_6_2_9"/>
<name>H3NNN4_9FIRM</name>
<dbReference type="GO" id="GO:0003723">
    <property type="term" value="F:RNA binding"/>
    <property type="evidence" value="ECO:0007669"/>
    <property type="project" value="UniProtKB-KW"/>
</dbReference>
<evidence type="ECO:0000256" key="7">
    <source>
        <dbReference type="ARBA" id="ARBA00022842"/>
    </source>
</evidence>
<dbReference type="Gene3D" id="1.10.3090.10">
    <property type="entry name" value="cca-adding enzyme, domain 2"/>
    <property type="match status" value="1"/>
</dbReference>
<evidence type="ECO:0000256" key="1">
    <source>
        <dbReference type="ARBA" id="ARBA00022679"/>
    </source>
</evidence>
<evidence type="ECO:0000256" key="4">
    <source>
        <dbReference type="ARBA" id="ARBA00022723"/>
    </source>
</evidence>
<reference evidence="12 13" key="1">
    <citation type="submission" date="2012-01" db="EMBL/GenBank/DDBJ databases">
        <title>The Genome Sequence of Helcococcus kunzii ATCC 51366.</title>
        <authorList>
            <consortium name="The Broad Institute Genome Sequencing Platform"/>
            <person name="Earl A."/>
            <person name="Ward D."/>
            <person name="Feldgarden M."/>
            <person name="Gevers D."/>
            <person name="Huys G."/>
            <person name="Young S.K."/>
            <person name="Zeng Q."/>
            <person name="Gargeya S."/>
            <person name="Fitzgerald M."/>
            <person name="Haas B."/>
            <person name="Abouelleil A."/>
            <person name="Alvarado L."/>
            <person name="Arachchi H.M."/>
            <person name="Berlin A."/>
            <person name="Chapman S.B."/>
            <person name="Gearin G."/>
            <person name="Goldberg J."/>
            <person name="Griggs A."/>
            <person name="Gujja S."/>
            <person name="Hansen M."/>
            <person name="Heiman D."/>
            <person name="Howarth C."/>
            <person name="Larimer J."/>
            <person name="Lui A."/>
            <person name="MacDonald P.J.P."/>
            <person name="McCowen C."/>
            <person name="Montmayeur A."/>
            <person name="Murphy C."/>
            <person name="Neiman D."/>
            <person name="Pearson M."/>
            <person name="Priest M."/>
            <person name="Roberts A."/>
            <person name="Saif S."/>
            <person name="Shea T."/>
            <person name="Sisk P."/>
            <person name="Stolte C."/>
            <person name="Sykes S."/>
            <person name="Wortman J."/>
            <person name="Nusbaum C."/>
            <person name="Birren B."/>
        </authorList>
    </citation>
    <scope>NUCLEOTIDE SEQUENCE [LARGE SCALE GENOMIC DNA]</scope>
    <source>
        <strain evidence="12 13">ATCC 51366</strain>
    </source>
</reference>
<dbReference type="PANTHER" id="PTHR47545">
    <property type="entry name" value="MULTIFUNCTIONAL CCA PROTEIN"/>
    <property type="match status" value="1"/>
</dbReference>
<keyword evidence="3" id="KW-0548">Nucleotidyltransferase</keyword>
<dbReference type="PATRIC" id="fig|883114.3.peg.935"/>
<accession>H3NNN4</accession>
<keyword evidence="6" id="KW-0067">ATP-binding</keyword>